<comment type="caution">
    <text evidence="2">The sequence shown here is derived from an EMBL/GenBank/DDBJ whole genome shotgun (WGS) entry which is preliminary data.</text>
</comment>
<name>A0AAV1RAC1_9ROSI</name>
<dbReference type="InterPro" id="IPR023614">
    <property type="entry name" value="Porin_dom_sf"/>
</dbReference>
<evidence type="ECO:0000313" key="3">
    <source>
        <dbReference type="Proteomes" id="UP001314170"/>
    </source>
</evidence>
<sequence length="286" mass="31602">MQQIRYMISSSATAITIQEAGLLDLVAGGYREDHNFSISTCSNTGVKITSHAVKHGRFSTQDVAAQYHYKDATINVKADLESKSPISATLTLSRKFLPSLNTTASLKLPNYNSSTLRAQYFPKHAGLAMSVSLYHTSKIQLSASVGTSSFAFGIQTEYNITSKQFREFDAGISMTKPNHEASITMGNKGDFLRASYIHYFDRKKKVAAAAVISRRFSKKENTLIVGGSWIMDNLTTVKARFDYHGKMKMLLQHKIKPKSRLTVSSEFDTKAINKIPGIGLTLSLVL</sequence>
<dbReference type="PANTHER" id="PTHR11743">
    <property type="entry name" value="VOLTAGE-DEPENDENT ANION-SELECTIVE CHANNEL"/>
    <property type="match status" value="1"/>
</dbReference>
<dbReference type="EMBL" id="CAWUPB010000913">
    <property type="protein sequence ID" value="CAK7330149.1"/>
    <property type="molecule type" value="Genomic_DNA"/>
</dbReference>
<gene>
    <name evidence="2" type="ORF">DCAF_LOCUS7798</name>
</gene>
<dbReference type="GO" id="GO:0005741">
    <property type="term" value="C:mitochondrial outer membrane"/>
    <property type="evidence" value="ECO:0007669"/>
    <property type="project" value="InterPro"/>
</dbReference>
<keyword evidence="3" id="KW-1185">Reference proteome</keyword>
<dbReference type="InterPro" id="IPR027246">
    <property type="entry name" value="Porin_Euk/Tom40"/>
</dbReference>
<proteinExistence type="inferred from homology"/>
<dbReference type="InterPro" id="IPR001925">
    <property type="entry name" value="Porin_Euk"/>
</dbReference>
<dbReference type="GO" id="GO:0008308">
    <property type="term" value="F:voltage-gated monoatomic anion channel activity"/>
    <property type="evidence" value="ECO:0007669"/>
    <property type="project" value="InterPro"/>
</dbReference>
<evidence type="ECO:0000256" key="1">
    <source>
        <dbReference type="ARBA" id="ARBA00009624"/>
    </source>
</evidence>
<organism evidence="2 3">
    <name type="scientific">Dovyalis caffra</name>
    <dbReference type="NCBI Taxonomy" id="77055"/>
    <lineage>
        <taxon>Eukaryota</taxon>
        <taxon>Viridiplantae</taxon>
        <taxon>Streptophyta</taxon>
        <taxon>Embryophyta</taxon>
        <taxon>Tracheophyta</taxon>
        <taxon>Spermatophyta</taxon>
        <taxon>Magnoliopsida</taxon>
        <taxon>eudicotyledons</taxon>
        <taxon>Gunneridae</taxon>
        <taxon>Pentapetalae</taxon>
        <taxon>rosids</taxon>
        <taxon>fabids</taxon>
        <taxon>Malpighiales</taxon>
        <taxon>Salicaceae</taxon>
        <taxon>Flacourtieae</taxon>
        <taxon>Dovyalis</taxon>
    </lineage>
</organism>
<evidence type="ECO:0000313" key="2">
    <source>
        <dbReference type="EMBL" id="CAK7330149.1"/>
    </source>
</evidence>
<dbReference type="AlphaFoldDB" id="A0AAV1RAC1"/>
<dbReference type="CDD" id="cd07306">
    <property type="entry name" value="Porin3_VDAC"/>
    <property type="match status" value="1"/>
</dbReference>
<comment type="similarity">
    <text evidence="1">Belongs to the eukaryotic mitochondrial porin (TC 1.B.8.1) family.</text>
</comment>
<dbReference type="Proteomes" id="UP001314170">
    <property type="component" value="Unassembled WGS sequence"/>
</dbReference>
<dbReference type="Pfam" id="PF01459">
    <property type="entry name" value="Porin_3"/>
    <property type="match status" value="1"/>
</dbReference>
<reference evidence="2 3" key="1">
    <citation type="submission" date="2024-01" db="EMBL/GenBank/DDBJ databases">
        <authorList>
            <person name="Waweru B."/>
        </authorList>
    </citation>
    <scope>NUCLEOTIDE SEQUENCE [LARGE SCALE GENOMIC DNA]</scope>
</reference>
<evidence type="ECO:0008006" key="4">
    <source>
        <dbReference type="Google" id="ProtNLM"/>
    </source>
</evidence>
<accession>A0AAV1RAC1</accession>
<dbReference type="Gene3D" id="2.40.160.10">
    <property type="entry name" value="Porin"/>
    <property type="match status" value="1"/>
</dbReference>
<dbReference type="PANTHER" id="PTHR11743:SF23">
    <property type="entry name" value="MITOCHONDRIAL OUTER MEMBRANE PROTEIN PORIN 5-RELATED"/>
    <property type="match status" value="1"/>
</dbReference>
<protein>
    <recommendedName>
        <fullName evidence="4">Voltage-dependent anion-selective channel</fullName>
    </recommendedName>
</protein>